<reference evidence="1 2" key="1">
    <citation type="submission" date="2015-02" db="EMBL/GenBank/DDBJ databases">
        <title>Nostoc linckia genome annotation.</title>
        <authorList>
            <person name="Zhou Z."/>
        </authorList>
    </citation>
    <scope>NUCLEOTIDE SEQUENCE [LARGE SCALE GENOMIC DNA]</scope>
    <source>
        <strain evidence="2">z8</strain>
    </source>
</reference>
<evidence type="ECO:0000313" key="1">
    <source>
        <dbReference type="EMBL" id="PHJ98871.1"/>
    </source>
</evidence>
<protein>
    <submittedName>
        <fullName evidence="1">Uncharacterized protein</fullName>
    </submittedName>
</protein>
<gene>
    <name evidence="1" type="ORF">VF08_26190</name>
</gene>
<organism evidence="1 2">
    <name type="scientific">Nostoc linckia z8</name>
    <dbReference type="NCBI Taxonomy" id="1628746"/>
    <lineage>
        <taxon>Bacteria</taxon>
        <taxon>Bacillati</taxon>
        <taxon>Cyanobacteriota</taxon>
        <taxon>Cyanophyceae</taxon>
        <taxon>Nostocales</taxon>
        <taxon>Nostocaceae</taxon>
        <taxon>Nostoc</taxon>
    </lineage>
</organism>
<name>A0A9Q5Z833_NOSLI</name>
<dbReference type="AlphaFoldDB" id="A0A9Q5Z833"/>
<proteinExistence type="predicted"/>
<comment type="caution">
    <text evidence="1">The sequence shown here is derived from an EMBL/GenBank/DDBJ whole genome shotgun (WGS) entry which is preliminary data.</text>
</comment>
<evidence type="ECO:0000313" key="2">
    <source>
        <dbReference type="Proteomes" id="UP000222310"/>
    </source>
</evidence>
<dbReference type="EMBL" id="LAHD01000094">
    <property type="protein sequence ID" value="PHJ98871.1"/>
    <property type="molecule type" value="Genomic_DNA"/>
</dbReference>
<sequence>MVIVDCQPSTTSSESIDFLHKSGKGEGGKGKGFVLSPSPLTFSLFPTLAKVFFARGLMCNFYVKQLRSLKLASNNLDMEFYNQIKIKSLIFNHLELGVKGFLCKLWCKSFRDLFHSPWV</sequence>
<accession>A0A9Q5Z833</accession>
<dbReference type="Proteomes" id="UP000222310">
    <property type="component" value="Unassembled WGS sequence"/>
</dbReference>